<protein>
    <submittedName>
        <fullName evidence="2">Helix-turn-helix transcriptional regulator</fullName>
    </submittedName>
</protein>
<proteinExistence type="predicted"/>
<comment type="caution">
    <text evidence="2">The sequence shown here is derived from an EMBL/GenBank/DDBJ whole genome shotgun (WGS) entry which is preliminary data.</text>
</comment>
<gene>
    <name evidence="2" type="ORF">ABJI51_10240</name>
</gene>
<evidence type="ECO:0000259" key="1">
    <source>
        <dbReference type="PROSITE" id="PS50943"/>
    </source>
</evidence>
<evidence type="ECO:0000313" key="3">
    <source>
        <dbReference type="Proteomes" id="UP001440984"/>
    </source>
</evidence>
<evidence type="ECO:0000313" key="2">
    <source>
        <dbReference type="EMBL" id="MEQ0559448.1"/>
    </source>
</evidence>
<feature type="domain" description="HTH cro/C1-type" evidence="1">
    <location>
        <begin position="13"/>
        <end position="67"/>
    </location>
</feature>
<dbReference type="Proteomes" id="UP001440984">
    <property type="component" value="Unassembled WGS sequence"/>
</dbReference>
<dbReference type="Gene3D" id="1.10.260.40">
    <property type="entry name" value="lambda repressor-like DNA-binding domains"/>
    <property type="match status" value="1"/>
</dbReference>
<dbReference type="SUPFAM" id="SSF47413">
    <property type="entry name" value="lambda repressor-like DNA-binding domains"/>
    <property type="match status" value="1"/>
</dbReference>
<dbReference type="RefSeq" id="WP_348949508.1">
    <property type="nucleotide sequence ID" value="NZ_JBDZYD010000003.1"/>
</dbReference>
<organism evidence="2 3">
    <name type="scientific">Amycolatopsis melonis</name>
    <dbReference type="NCBI Taxonomy" id="3156488"/>
    <lineage>
        <taxon>Bacteria</taxon>
        <taxon>Bacillati</taxon>
        <taxon>Actinomycetota</taxon>
        <taxon>Actinomycetes</taxon>
        <taxon>Pseudonocardiales</taxon>
        <taxon>Pseudonocardiaceae</taxon>
        <taxon>Amycolatopsis</taxon>
    </lineage>
</organism>
<name>A0ABV0LD69_9PSEU</name>
<dbReference type="PROSITE" id="PS50943">
    <property type="entry name" value="HTH_CROC1"/>
    <property type="match status" value="1"/>
</dbReference>
<dbReference type="SMART" id="SM00530">
    <property type="entry name" value="HTH_XRE"/>
    <property type="match status" value="1"/>
</dbReference>
<reference evidence="2 3" key="1">
    <citation type="submission" date="2024-05" db="EMBL/GenBank/DDBJ databases">
        <authorList>
            <person name="Zhao H."/>
            <person name="Xu Y."/>
            <person name="Lin S."/>
            <person name="Spain J.C."/>
            <person name="Zhou N.-Y."/>
        </authorList>
    </citation>
    <scope>NUCLEOTIDE SEQUENCE [LARGE SCALE GENOMIC DNA]</scope>
    <source>
        <strain evidence="2 3">NEAU-NG30</strain>
    </source>
</reference>
<dbReference type="InterPro" id="IPR001387">
    <property type="entry name" value="Cro/C1-type_HTH"/>
</dbReference>
<sequence>MSPQQGELFGSWLARQLRQADMSQAQLAEKIPITRAAVSAWINNRAEPRPDTQRKIAEILGTDPASIYNRTDVAPKTRLTWQHRPAHIDGGREYGNAAAFAFKSDLSVLTREATQNSLDEQHDKDRPVRVRYTLEELSGEPLAAFLEAIQWSDLRKHYDQAAAAHQKVSRSLQAALADLDENKTLVLLRIDDYNASGLTGDEYDDGRFAAVVRRQLDSHKESEKRAGGSYGIGKVVLWATSRFSLVLMNSTLSEPHEGRTERRVIGRLDLPWREVDGKAYAGPGWFGQPDRELSPEKVTRSWWADPETVAALHLERSTNEPGTSFLIVGAHDASGDAESLQEMHEKLVKSLADGFWAAMVGGKKAGPVLEASVVTLRNSRVFIEEERVDPRTSHAALTRAFQAYLNDETVDELTSSNQVARANVRLVVPPRRGGTGARKKSTDHDAVLLVTPADEGDDEANQVICMRGMRMTIVKRRLRDLPLGATRFHAVLLAGGATERNDDDVDLAEEFLRASEPPEHNRWGATEELTSVYARGALRRLSEFRSEVDGAIRRLVGNRITGSSEGPAALRELLKLDGFSTGTRGAQSVPTVRNIKGHVDSVGAWNVWVDLKLPAAEDPWLLRPIAKFGTRSGGGLAVAWSKLVATENCREENGTILVEPGVRSATFSGVTDPSSHPVSGTLAKLFVDIQKPRGGAA</sequence>
<accession>A0ABV0LD69</accession>
<keyword evidence="3" id="KW-1185">Reference proteome</keyword>
<dbReference type="InterPro" id="IPR010982">
    <property type="entry name" value="Lambda_DNA-bd_dom_sf"/>
</dbReference>
<dbReference type="EMBL" id="JBDZYD010000003">
    <property type="protein sequence ID" value="MEQ0559448.1"/>
    <property type="molecule type" value="Genomic_DNA"/>
</dbReference>
<dbReference type="Pfam" id="PF01381">
    <property type="entry name" value="HTH_3"/>
    <property type="match status" value="1"/>
</dbReference>
<dbReference type="CDD" id="cd00093">
    <property type="entry name" value="HTH_XRE"/>
    <property type="match status" value="1"/>
</dbReference>